<keyword evidence="9" id="KW-0732">Signal</keyword>
<keyword evidence="8" id="KW-0325">Glycoprotein</keyword>
<evidence type="ECO:0000313" key="11">
    <source>
        <dbReference type="Proteomes" id="UP000007014"/>
    </source>
</evidence>
<sequence length="336" mass="39377">MHLWFRWFFWFTVFWVLLLILASHRVLQTLMVPSPGLETSSPSEYRSHTVNFSWQAPVLASLFNEKPLAEYFQNISDLWRREQEQSFVGVIVFAKQQRLLCSIPKAGCTAARAFALRETLGVVLDPLDADEIHLIHPQGRANLTQLLHLQDEELLRVLSDPSWKFGALVRHPLTRLLSAYLDKVKAGRELERYPLKNRYPHSFERFVDYLEEAAKTMTPDLTPFDEHWRPQSGFCLFRMLPRTFFDCIGKVDEPESLRKFYVDMFGQAGLEWHESMRKRAQASGRNTLHSQSAASLLHKHVNERLAQRVRKLYAEDYERFGYDLWPPYYRKASATL</sequence>
<evidence type="ECO:0000256" key="2">
    <source>
        <dbReference type="ARBA" id="ARBA00006339"/>
    </source>
</evidence>
<accession>M1VCV9</accession>
<evidence type="ECO:0000256" key="3">
    <source>
        <dbReference type="ARBA" id="ARBA00022679"/>
    </source>
</evidence>
<dbReference type="InterPro" id="IPR018011">
    <property type="entry name" value="Carb_sulfotrans_8-10"/>
</dbReference>
<organism evidence="10 11">
    <name type="scientific">Cyanidioschyzon merolae (strain NIES-3377 / 10D)</name>
    <name type="common">Unicellular red alga</name>
    <dbReference type="NCBI Taxonomy" id="280699"/>
    <lineage>
        <taxon>Eukaryota</taxon>
        <taxon>Rhodophyta</taxon>
        <taxon>Bangiophyceae</taxon>
        <taxon>Cyanidiales</taxon>
        <taxon>Cyanidiaceae</taxon>
        <taxon>Cyanidioschyzon</taxon>
    </lineage>
</organism>
<evidence type="ECO:0000256" key="5">
    <source>
        <dbReference type="ARBA" id="ARBA00022989"/>
    </source>
</evidence>
<feature type="signal peptide" evidence="9">
    <location>
        <begin position="1"/>
        <end position="28"/>
    </location>
</feature>
<dbReference type="HOGENOM" id="CLU_043398_1_2_1"/>
<protein>
    <submittedName>
        <fullName evidence="10">Similar to chondroitin 4-sulfotransferase</fullName>
    </submittedName>
</protein>
<dbReference type="EMBL" id="AP006502">
    <property type="protein sequence ID" value="BAM83389.1"/>
    <property type="molecule type" value="Genomic_DNA"/>
</dbReference>
<comment type="subcellular location">
    <subcellularLocation>
        <location evidence="1">Golgi apparatus membrane</location>
        <topology evidence="1">Single-pass type II membrane protein</topology>
    </subcellularLocation>
</comment>
<dbReference type="InterPro" id="IPR027417">
    <property type="entry name" value="P-loop_NTPase"/>
</dbReference>
<feature type="chain" id="PRO_5004018380" evidence="9">
    <location>
        <begin position="29"/>
        <end position="336"/>
    </location>
</feature>
<dbReference type="GeneID" id="16998141"/>
<keyword evidence="3" id="KW-0808">Transferase</keyword>
<dbReference type="OrthoDB" id="3010at2759"/>
<proteinExistence type="inferred from homology"/>
<dbReference type="PANTHER" id="PTHR12137:SF54">
    <property type="entry name" value="CARBOHYDRATE SULFOTRANSFERASE"/>
    <property type="match status" value="1"/>
</dbReference>
<evidence type="ECO:0000256" key="9">
    <source>
        <dbReference type="SAM" id="SignalP"/>
    </source>
</evidence>
<reference evidence="10 11" key="2">
    <citation type="journal article" date="2007" name="BMC Biol.">
        <title>A 100%-complete sequence reveals unusually simple genomic features in the hot-spring red alga Cyanidioschyzon merolae.</title>
        <authorList>
            <person name="Nozaki H."/>
            <person name="Takano H."/>
            <person name="Misumi O."/>
            <person name="Terasawa K."/>
            <person name="Matsuzaki M."/>
            <person name="Maruyama S."/>
            <person name="Nishida K."/>
            <person name="Yagisawa F."/>
            <person name="Yoshida Y."/>
            <person name="Fujiwara T."/>
            <person name="Takio S."/>
            <person name="Tamura K."/>
            <person name="Chung S.J."/>
            <person name="Nakamura S."/>
            <person name="Kuroiwa H."/>
            <person name="Tanaka K."/>
            <person name="Sato N."/>
            <person name="Kuroiwa T."/>
        </authorList>
    </citation>
    <scope>NUCLEOTIDE SEQUENCE [LARGE SCALE GENOMIC DNA]</scope>
    <source>
        <strain evidence="10 11">10D</strain>
    </source>
</reference>
<keyword evidence="7" id="KW-0472">Membrane</keyword>
<gene>
    <name evidence="10" type="ORF">CYME_CMT454C</name>
</gene>
<evidence type="ECO:0000256" key="7">
    <source>
        <dbReference type="ARBA" id="ARBA00023136"/>
    </source>
</evidence>
<dbReference type="InterPro" id="IPR005331">
    <property type="entry name" value="Sulfotransferase"/>
</dbReference>
<dbReference type="Proteomes" id="UP000007014">
    <property type="component" value="Chromosome 20"/>
</dbReference>
<keyword evidence="11" id="KW-1185">Reference proteome</keyword>
<comment type="similarity">
    <text evidence="2">Belongs to the sulfotransferase 2 family.</text>
</comment>
<dbReference type="RefSeq" id="XP_005539425.1">
    <property type="nucleotide sequence ID" value="XM_005539368.1"/>
</dbReference>
<dbReference type="KEGG" id="cme:CYME_CMT454C"/>
<keyword evidence="4" id="KW-0812">Transmembrane</keyword>
<dbReference type="GO" id="GO:0000139">
    <property type="term" value="C:Golgi membrane"/>
    <property type="evidence" value="ECO:0007669"/>
    <property type="project" value="UniProtKB-SubCell"/>
</dbReference>
<dbReference type="GO" id="GO:0008146">
    <property type="term" value="F:sulfotransferase activity"/>
    <property type="evidence" value="ECO:0007669"/>
    <property type="project" value="InterPro"/>
</dbReference>
<dbReference type="AlphaFoldDB" id="M1VCV9"/>
<keyword evidence="6" id="KW-0333">Golgi apparatus</keyword>
<evidence type="ECO:0000256" key="4">
    <source>
        <dbReference type="ARBA" id="ARBA00022692"/>
    </source>
</evidence>
<evidence type="ECO:0000256" key="8">
    <source>
        <dbReference type="ARBA" id="ARBA00023180"/>
    </source>
</evidence>
<dbReference type="PANTHER" id="PTHR12137">
    <property type="entry name" value="CARBOHYDRATE SULFOTRANSFERASE"/>
    <property type="match status" value="1"/>
</dbReference>
<dbReference type="Gramene" id="CMT454CT">
    <property type="protein sequence ID" value="CMT454CT"/>
    <property type="gene ID" value="CMT454C"/>
</dbReference>
<evidence type="ECO:0000313" key="10">
    <source>
        <dbReference type="EMBL" id="BAM83389.1"/>
    </source>
</evidence>
<keyword evidence="5" id="KW-1133">Transmembrane helix</keyword>
<dbReference type="GO" id="GO:0016051">
    <property type="term" value="P:carbohydrate biosynthetic process"/>
    <property type="evidence" value="ECO:0007669"/>
    <property type="project" value="InterPro"/>
</dbReference>
<evidence type="ECO:0000256" key="1">
    <source>
        <dbReference type="ARBA" id="ARBA00004323"/>
    </source>
</evidence>
<dbReference type="Pfam" id="PF03567">
    <property type="entry name" value="Sulfotransfer_2"/>
    <property type="match status" value="1"/>
</dbReference>
<evidence type="ECO:0000256" key="6">
    <source>
        <dbReference type="ARBA" id="ARBA00023034"/>
    </source>
</evidence>
<dbReference type="SUPFAM" id="SSF52540">
    <property type="entry name" value="P-loop containing nucleoside triphosphate hydrolases"/>
    <property type="match status" value="1"/>
</dbReference>
<reference evidence="10 11" key="1">
    <citation type="journal article" date="2004" name="Nature">
        <title>Genome sequence of the ultrasmall unicellular red alga Cyanidioschyzon merolae 10D.</title>
        <authorList>
            <person name="Matsuzaki M."/>
            <person name="Misumi O."/>
            <person name="Shin-i T."/>
            <person name="Maruyama S."/>
            <person name="Takahara M."/>
            <person name="Miyagishima S."/>
            <person name="Mori T."/>
            <person name="Nishida K."/>
            <person name="Yagisawa F."/>
            <person name="Nishida K."/>
            <person name="Yoshida Y."/>
            <person name="Nishimura Y."/>
            <person name="Nakao S."/>
            <person name="Kobayashi T."/>
            <person name="Momoyama Y."/>
            <person name="Higashiyama T."/>
            <person name="Minoda A."/>
            <person name="Sano M."/>
            <person name="Nomoto H."/>
            <person name="Oishi K."/>
            <person name="Hayashi H."/>
            <person name="Ohta F."/>
            <person name="Nishizaka S."/>
            <person name="Haga S."/>
            <person name="Miura S."/>
            <person name="Morishita T."/>
            <person name="Kabeya Y."/>
            <person name="Terasawa K."/>
            <person name="Suzuki Y."/>
            <person name="Ishii Y."/>
            <person name="Asakawa S."/>
            <person name="Takano H."/>
            <person name="Ohta N."/>
            <person name="Kuroiwa H."/>
            <person name="Tanaka K."/>
            <person name="Shimizu N."/>
            <person name="Sugano S."/>
            <person name="Sato N."/>
            <person name="Nozaki H."/>
            <person name="Ogasawara N."/>
            <person name="Kohara Y."/>
            <person name="Kuroiwa T."/>
        </authorList>
    </citation>
    <scope>NUCLEOTIDE SEQUENCE [LARGE SCALE GENOMIC DNA]</scope>
    <source>
        <strain evidence="10 11">10D</strain>
    </source>
</reference>
<name>M1VCV9_CYAM1</name>